<dbReference type="Proteomes" id="UP000587527">
    <property type="component" value="Unassembled WGS sequence"/>
</dbReference>
<name>A0A841C0Y4_9ACTN</name>
<dbReference type="Pfam" id="PF13738">
    <property type="entry name" value="Pyr_redox_3"/>
    <property type="match status" value="1"/>
</dbReference>
<dbReference type="SUPFAM" id="SSF51905">
    <property type="entry name" value="FAD/NAD(P)-binding domain"/>
    <property type="match status" value="1"/>
</dbReference>
<evidence type="ECO:0000313" key="1">
    <source>
        <dbReference type="EMBL" id="MBB5872999.1"/>
    </source>
</evidence>
<proteinExistence type="predicted"/>
<evidence type="ECO:0000313" key="2">
    <source>
        <dbReference type="Proteomes" id="UP000587527"/>
    </source>
</evidence>
<reference evidence="1 2" key="1">
    <citation type="submission" date="2020-08" db="EMBL/GenBank/DDBJ databases">
        <title>Sequencing the genomes of 1000 actinobacteria strains.</title>
        <authorList>
            <person name="Klenk H.-P."/>
        </authorList>
    </citation>
    <scope>NUCLEOTIDE SEQUENCE [LARGE SCALE GENOMIC DNA]</scope>
    <source>
        <strain evidence="1 2">DSM 45362</strain>
    </source>
</reference>
<dbReference type="AlphaFoldDB" id="A0A841C0Y4"/>
<dbReference type="InterPro" id="IPR051209">
    <property type="entry name" value="FAD-bind_Monooxygenase_sf"/>
</dbReference>
<dbReference type="InterPro" id="IPR036188">
    <property type="entry name" value="FAD/NAD-bd_sf"/>
</dbReference>
<organism evidence="1 2">
    <name type="scientific">Allocatelliglobosispora scoriae</name>
    <dbReference type="NCBI Taxonomy" id="643052"/>
    <lineage>
        <taxon>Bacteria</taxon>
        <taxon>Bacillati</taxon>
        <taxon>Actinomycetota</taxon>
        <taxon>Actinomycetes</taxon>
        <taxon>Micromonosporales</taxon>
        <taxon>Micromonosporaceae</taxon>
        <taxon>Allocatelliglobosispora</taxon>
    </lineage>
</organism>
<protein>
    <submittedName>
        <fullName evidence="1">Cation diffusion facilitator CzcD-associated flavoprotein CzcO</fullName>
    </submittedName>
</protein>
<dbReference type="PANTHER" id="PTHR42877">
    <property type="entry name" value="L-ORNITHINE N(5)-MONOOXYGENASE-RELATED"/>
    <property type="match status" value="1"/>
</dbReference>
<dbReference type="PRINTS" id="PR00411">
    <property type="entry name" value="PNDRDTASEI"/>
</dbReference>
<sequence length="490" mass="53931">MIETDIAIVGAGFGGLAAAIRLKQRGHHDFVVLEKADEVGGTWRDNTYPGCACDVPSHLYSFSFALNPGWSDTFSGQAEIWAYLRGCVEKFGVTPHLRLGHTVGDAAWDERSQRWHVETDRGTFSARVLIVATGPLSEPSLPDIPGLATFAGTVFHSARWRHDHDLAGRRVAVIGTGASAIQFVPKIQPVVGSLTVFQRTPPWIMGRMSRPISRAEHAVYRRVPGAQRLVRTAIYWVRDASALGFLHPRINRLGQKLAEGHLRRQVGDPELRAKLTPTYVMGCKRVLLSNDYLPALTQSNVDVVTESIREVRPGGIVTVDGVEHEADTIIFGTGFHVTDSPVMQRIRGRDGRTLAETWTPTMRAYNGTAVAGFPNLFFLLGPNTGLGHTSVVLMAESQVAHVLAALDHMRRNGIAAIEPTEQAQRRYVERIDARMAGTVWATGGCQSWYLDSTGRNSTLWPGFATGFRLRLRRFRAADYAAVRLQQGAPL</sequence>
<gene>
    <name evidence="1" type="ORF">F4553_006433</name>
</gene>
<dbReference type="EMBL" id="JACHMN010000003">
    <property type="protein sequence ID" value="MBB5872999.1"/>
    <property type="molecule type" value="Genomic_DNA"/>
</dbReference>
<keyword evidence="2" id="KW-1185">Reference proteome</keyword>
<comment type="caution">
    <text evidence="1">The sequence shown here is derived from an EMBL/GenBank/DDBJ whole genome shotgun (WGS) entry which is preliminary data.</text>
</comment>
<dbReference type="Gene3D" id="3.50.50.60">
    <property type="entry name" value="FAD/NAD(P)-binding domain"/>
    <property type="match status" value="2"/>
</dbReference>
<accession>A0A841C0Y4</accession>
<dbReference type="PANTHER" id="PTHR42877:SF4">
    <property type="entry name" value="FAD_NAD(P)-BINDING DOMAIN-CONTAINING PROTEIN-RELATED"/>
    <property type="match status" value="1"/>
</dbReference>
<dbReference type="RefSeq" id="WP_312875463.1">
    <property type="nucleotide sequence ID" value="NZ_JACHMN010000003.1"/>
</dbReference>
<dbReference type="PRINTS" id="PR00368">
    <property type="entry name" value="FADPNR"/>
</dbReference>